<keyword evidence="4" id="KW-1185">Reference proteome</keyword>
<proteinExistence type="predicted"/>
<feature type="domain" description="BPL/LPL catalytic" evidence="2">
    <location>
        <begin position="10"/>
        <end position="188"/>
    </location>
</feature>
<dbReference type="NCBIfam" id="TIGR00121">
    <property type="entry name" value="birA_ligase"/>
    <property type="match status" value="1"/>
</dbReference>
<dbReference type="EC" id="6.3.4.15" evidence="3"/>
<dbReference type="Proteomes" id="UP001589797">
    <property type="component" value="Unassembled WGS sequence"/>
</dbReference>
<dbReference type="CDD" id="cd16442">
    <property type="entry name" value="BPL"/>
    <property type="match status" value="1"/>
</dbReference>
<dbReference type="InterPro" id="IPR004408">
    <property type="entry name" value="Biotin_CoA_COase_ligase"/>
</dbReference>
<dbReference type="PANTHER" id="PTHR12835:SF5">
    <property type="entry name" value="BIOTIN--PROTEIN LIGASE"/>
    <property type="match status" value="1"/>
</dbReference>
<evidence type="ECO:0000256" key="1">
    <source>
        <dbReference type="ARBA" id="ARBA00022598"/>
    </source>
</evidence>
<sequence>MYKILANTVFLGKDIHFLTECHSTNDLALGKIRTKEVAEGSIILTESQTKGRGQRGNRWWTEPGKNLTFSLVLQPYFLNATEQFDLNIVVSLAVKEILDEYVPGIVIKWPNDILHIEKGKLGGILIENIINHQGIEFSVVGIGLNINQEIKELPFATSLSSLTGSQMDKWEIFKLLIARIEKYYVSLKKGDRKRLRESYLSNLYRYGEWARYDDGEVFDGKIEGISPEGKLILEKRDGSLNLYGFKEVKYL</sequence>
<dbReference type="EMBL" id="JBHLWI010000013">
    <property type="protein sequence ID" value="MFC0262246.1"/>
    <property type="molecule type" value="Genomic_DNA"/>
</dbReference>
<dbReference type="PROSITE" id="PS51733">
    <property type="entry name" value="BPL_LPL_CATALYTIC"/>
    <property type="match status" value="1"/>
</dbReference>
<accession>A0ABV6FR73</accession>
<dbReference type="PANTHER" id="PTHR12835">
    <property type="entry name" value="BIOTIN PROTEIN LIGASE"/>
    <property type="match status" value="1"/>
</dbReference>
<comment type="caution">
    <text evidence="3">The sequence shown here is derived from an EMBL/GenBank/DDBJ whole genome shotgun (WGS) entry which is preliminary data.</text>
</comment>
<dbReference type="SUPFAM" id="SSF55681">
    <property type="entry name" value="Class II aaRS and biotin synthetases"/>
    <property type="match status" value="1"/>
</dbReference>
<evidence type="ECO:0000259" key="2">
    <source>
        <dbReference type="PROSITE" id="PS51733"/>
    </source>
</evidence>
<dbReference type="InterPro" id="IPR045864">
    <property type="entry name" value="aa-tRNA-synth_II/BPL/LPL"/>
</dbReference>
<dbReference type="GO" id="GO:0004077">
    <property type="term" value="F:biotin--[biotin carboxyl-carrier protein] ligase activity"/>
    <property type="evidence" value="ECO:0007669"/>
    <property type="project" value="UniProtKB-EC"/>
</dbReference>
<dbReference type="Pfam" id="PF03099">
    <property type="entry name" value="BPL_LplA_LipB"/>
    <property type="match status" value="1"/>
</dbReference>
<gene>
    <name evidence="3" type="ORF">ACFFIP_06085</name>
</gene>
<evidence type="ECO:0000313" key="3">
    <source>
        <dbReference type="EMBL" id="MFC0262246.1"/>
    </source>
</evidence>
<reference evidence="3 4" key="1">
    <citation type="submission" date="2024-09" db="EMBL/GenBank/DDBJ databases">
        <authorList>
            <person name="Sun Q."/>
            <person name="Mori K."/>
        </authorList>
    </citation>
    <scope>NUCLEOTIDE SEQUENCE [LARGE SCALE GENOMIC DNA]</scope>
    <source>
        <strain evidence="3 4">CCM 7650</strain>
    </source>
</reference>
<evidence type="ECO:0000313" key="4">
    <source>
        <dbReference type="Proteomes" id="UP001589797"/>
    </source>
</evidence>
<dbReference type="Gene3D" id="3.30.930.10">
    <property type="entry name" value="Bira Bifunctional Protein, Domain 2"/>
    <property type="match status" value="1"/>
</dbReference>
<dbReference type="InterPro" id="IPR004143">
    <property type="entry name" value="BPL_LPL_catalytic"/>
</dbReference>
<dbReference type="RefSeq" id="WP_382386689.1">
    <property type="nucleotide sequence ID" value="NZ_JBHLWI010000013.1"/>
</dbReference>
<organism evidence="3 4">
    <name type="scientific">Fontibacter flavus</name>
    <dbReference type="NCBI Taxonomy" id="654838"/>
    <lineage>
        <taxon>Bacteria</taxon>
        <taxon>Pseudomonadati</taxon>
        <taxon>Bacteroidota</taxon>
        <taxon>Cytophagia</taxon>
        <taxon>Cytophagales</taxon>
        <taxon>Cyclobacteriaceae</taxon>
        <taxon>Fontibacter</taxon>
    </lineage>
</organism>
<protein>
    <submittedName>
        <fullName evidence="3">Biotin--[acetyl-CoA-carboxylase] ligase</fullName>
        <ecNumber evidence="3">6.3.4.15</ecNumber>
    </submittedName>
</protein>
<name>A0ABV6FR73_9BACT</name>
<keyword evidence="1 3" id="KW-0436">Ligase</keyword>